<reference evidence="1" key="1">
    <citation type="submission" date="2024-07" db="EMBL/GenBank/DDBJ databases">
        <title>Metagenome and Metagenome-Assembled Genomes of Archaea from a hot spring from the geothermal field of Los Azufres, Mexico.</title>
        <authorList>
            <person name="Marin-Paredes R."/>
            <person name="Martinez-Romero E."/>
            <person name="Servin-Garciduenas L.E."/>
        </authorList>
    </citation>
    <scope>NUCLEOTIDE SEQUENCE</scope>
</reference>
<evidence type="ECO:0000313" key="2">
    <source>
        <dbReference type="Proteomes" id="UP000033636"/>
    </source>
</evidence>
<proteinExistence type="predicted"/>
<sequence length="265" mass="29295">MPYAYLVAYDGLRFYGFTGHRNSVEPALAKAIGPIASKASRTDPGVSALANVVVSPSLKPLGQINASLPRGLWVWGIAEVDDGFDARRAAVARTYAYFAPYRGEDVGEIKSAASLFVGTRDLRSFAKGVQRAVTTIYSIEVRDRGAAIELRITGRAFKNKMVRKVAWALLAVGRGLITPEELEELVLGLRARPIPNAPAEGLVLISAHYSGIKFGVDENILAKIHKYFLDRYRIFTSMSVAYEEILKGLLSYWRVSEEFLNMHRI</sequence>
<organism evidence="1 2">
    <name type="scientific">Thermoproteus sp. AZ2</name>
    <dbReference type="NCBI Taxonomy" id="1609232"/>
    <lineage>
        <taxon>Archaea</taxon>
        <taxon>Thermoproteota</taxon>
        <taxon>Thermoprotei</taxon>
        <taxon>Thermoproteales</taxon>
        <taxon>Thermoproteaceae</taxon>
        <taxon>Thermoproteus</taxon>
    </lineage>
</organism>
<protein>
    <submittedName>
        <fullName evidence="1">tRNA pseudouridine(38-40) synthase TruA</fullName>
        <ecNumber evidence="1">5.4.99.12</ecNumber>
    </submittedName>
</protein>
<accession>A0ACC6UZ01</accession>
<name>A0ACC6UZ01_9CREN</name>
<dbReference type="EC" id="5.4.99.12" evidence="1"/>
<gene>
    <name evidence="1" type="ORF">TU35_001755</name>
</gene>
<keyword evidence="1" id="KW-0413">Isomerase</keyword>
<evidence type="ECO:0000313" key="1">
    <source>
        <dbReference type="EMBL" id="MFB6489965.1"/>
    </source>
</evidence>
<dbReference type="EMBL" id="JZWT02000003">
    <property type="protein sequence ID" value="MFB6489965.1"/>
    <property type="molecule type" value="Genomic_DNA"/>
</dbReference>
<comment type="caution">
    <text evidence="1">The sequence shown here is derived from an EMBL/GenBank/DDBJ whole genome shotgun (WGS) entry which is preliminary data.</text>
</comment>
<dbReference type="Proteomes" id="UP000033636">
    <property type="component" value="Unassembled WGS sequence"/>
</dbReference>